<keyword evidence="1" id="KW-0732">Signal</keyword>
<dbReference type="Proteomes" id="UP000464262">
    <property type="component" value="Chromosome 1"/>
</dbReference>
<organism evidence="2 3">
    <name type="scientific">Vibrio astriarenae</name>
    <dbReference type="NCBI Taxonomy" id="1481923"/>
    <lineage>
        <taxon>Bacteria</taxon>
        <taxon>Pseudomonadati</taxon>
        <taxon>Pseudomonadota</taxon>
        <taxon>Gammaproteobacteria</taxon>
        <taxon>Vibrionales</taxon>
        <taxon>Vibrionaceae</taxon>
        <taxon>Vibrio</taxon>
    </lineage>
</organism>
<reference evidence="2 3" key="1">
    <citation type="submission" date="2020-01" db="EMBL/GenBank/DDBJ databases">
        <title>Whole genome and functional gene identification of agarase of Vibrio HN897.</title>
        <authorList>
            <person name="Liu Y."/>
            <person name="Zhao Z."/>
        </authorList>
    </citation>
    <scope>NUCLEOTIDE SEQUENCE [LARGE SCALE GENOMIC DNA]</scope>
    <source>
        <strain evidence="2 3">HN897</strain>
    </source>
</reference>
<evidence type="ECO:0000313" key="2">
    <source>
        <dbReference type="EMBL" id="QIA64734.1"/>
    </source>
</evidence>
<dbReference type="KEGG" id="vas:GT360_09865"/>
<name>A0A7Z2T5E8_9VIBR</name>
<keyword evidence="3" id="KW-1185">Reference proteome</keyword>
<protein>
    <recommendedName>
        <fullName evidence="4">Peptidoglycan-binding protein CsiV</fullName>
    </recommendedName>
</protein>
<dbReference type="AlphaFoldDB" id="A0A7Z2T5E8"/>
<dbReference type="EMBL" id="CP047475">
    <property type="protein sequence ID" value="QIA64734.1"/>
    <property type="molecule type" value="Genomic_DNA"/>
</dbReference>
<sequence length="258" mass="29358">MNKLIPFLLLLVSMPSMAQREFDIEVIVFKRSVNPEQTTEAWPNSLPEINMSNAGSLANAQYRSNKGVTLLPASSYELTPQVDDLRRHAGFSVLLHTAWRQDDRGRASAPVFRIKGGKDYSGSYMPDGSVYSDQLVESPVDDVVEQSVASPLYELDGKLQIYVQHYLFAEAEFDLKRPSVREVVVETTEYVEPTEDQQGDSVVAGNMQQIEYTTEVEKFLKSYRLDQKRRMRSGEIHYFDHPLMGMIIQVRRAPTNES</sequence>
<feature type="chain" id="PRO_5030981906" description="Peptidoglycan-binding protein CsiV" evidence="1">
    <location>
        <begin position="19"/>
        <end position="258"/>
    </location>
</feature>
<evidence type="ECO:0008006" key="4">
    <source>
        <dbReference type="Google" id="ProtNLM"/>
    </source>
</evidence>
<dbReference type="RefSeq" id="WP_164649638.1">
    <property type="nucleotide sequence ID" value="NZ_CP047475.1"/>
</dbReference>
<evidence type="ECO:0000256" key="1">
    <source>
        <dbReference type="SAM" id="SignalP"/>
    </source>
</evidence>
<proteinExistence type="predicted"/>
<feature type="signal peptide" evidence="1">
    <location>
        <begin position="1"/>
        <end position="18"/>
    </location>
</feature>
<evidence type="ECO:0000313" key="3">
    <source>
        <dbReference type="Proteomes" id="UP000464262"/>
    </source>
</evidence>
<dbReference type="InterPro" id="IPR021241">
    <property type="entry name" value="CsiV"/>
</dbReference>
<accession>A0A7Z2T5E8</accession>
<dbReference type="Pfam" id="PF10972">
    <property type="entry name" value="CsiV"/>
    <property type="match status" value="1"/>
</dbReference>
<gene>
    <name evidence="2" type="ORF">GT360_09865</name>
</gene>